<dbReference type="PROSITE" id="PS00632">
    <property type="entry name" value="RIBOSOMAL_S4"/>
    <property type="match status" value="1"/>
</dbReference>
<evidence type="ECO:0000256" key="8">
    <source>
        <dbReference type="ARBA" id="ARBA00025813"/>
    </source>
</evidence>
<dbReference type="NCBIfam" id="NF003717">
    <property type="entry name" value="PRK05327.1"/>
    <property type="match status" value="1"/>
</dbReference>
<dbReference type="HAMAP" id="MF_01306_B">
    <property type="entry name" value="Ribosomal_uS4_B"/>
    <property type="match status" value="1"/>
</dbReference>
<evidence type="ECO:0000256" key="1">
    <source>
        <dbReference type="ARBA" id="ARBA00003004"/>
    </source>
</evidence>
<dbReference type="OrthoDB" id="9803672at2"/>
<evidence type="ECO:0000256" key="4">
    <source>
        <dbReference type="ARBA" id="ARBA00022730"/>
    </source>
</evidence>
<dbReference type="InterPro" id="IPR022801">
    <property type="entry name" value="Ribosomal_uS4"/>
</dbReference>
<protein>
    <recommendedName>
        <fullName evidence="9 10">Small ribosomal subunit protein uS4</fullName>
    </recommendedName>
</protein>
<dbReference type="InterPro" id="IPR001912">
    <property type="entry name" value="Ribosomal_uS4_N"/>
</dbReference>
<dbReference type="Gene3D" id="3.10.290.10">
    <property type="entry name" value="RNA-binding S4 domain"/>
    <property type="match status" value="1"/>
</dbReference>
<dbReference type="NCBIfam" id="TIGR01017">
    <property type="entry name" value="rpsD_bact"/>
    <property type="match status" value="1"/>
</dbReference>
<comment type="similarity">
    <text evidence="3 10 11">Belongs to the universal ribosomal protein uS4 family.</text>
</comment>
<keyword evidence="4 10" id="KW-0699">rRNA-binding</keyword>
<dbReference type="FunFam" id="1.10.1050.10:FF:000001">
    <property type="entry name" value="30S ribosomal protein S4"/>
    <property type="match status" value="1"/>
</dbReference>
<comment type="function">
    <text evidence="2 10">One of the primary rRNA binding proteins, it binds directly to 16S rRNA where it nucleates assembly of the body of the 30S subunit.</text>
</comment>
<dbReference type="GO" id="GO:0006412">
    <property type="term" value="P:translation"/>
    <property type="evidence" value="ECO:0007669"/>
    <property type="project" value="UniProtKB-UniRule"/>
</dbReference>
<dbReference type="InterPro" id="IPR018079">
    <property type="entry name" value="Ribosomal_uS4_CS"/>
</dbReference>
<dbReference type="PATRIC" id="fig|520767.4.peg.2373"/>
<dbReference type="Pfam" id="PF00163">
    <property type="entry name" value="Ribosomal_S4"/>
    <property type="match status" value="1"/>
</dbReference>
<reference evidence="14 15" key="1">
    <citation type="submission" date="2015-12" db="EMBL/GenBank/DDBJ databases">
        <title>Draft genome of Thermovenabulum gondwanense isolated from a red thermophilic microbial mat colonisisng an outflow channel of a bore well.</title>
        <authorList>
            <person name="Patel B.K."/>
        </authorList>
    </citation>
    <scope>NUCLEOTIDE SEQUENCE [LARGE SCALE GENOMIC DNA]</scope>
    <source>
        <strain evidence="14 15">R270</strain>
    </source>
</reference>
<dbReference type="Gene3D" id="1.10.1050.10">
    <property type="entry name" value="Ribosomal Protein S4 Delta 41, Chain A, domain 1"/>
    <property type="match status" value="1"/>
</dbReference>
<dbReference type="GO" id="GO:0019843">
    <property type="term" value="F:rRNA binding"/>
    <property type="evidence" value="ECO:0007669"/>
    <property type="project" value="UniProtKB-UniRule"/>
</dbReference>
<sequence length="208" mass="24320">MGRYTGPSCRQCRREGIKLYLKGERCYTPKCAIERRGYAPGQHGQVKKKLSEYGIQLREKQKAKRIYGVLENQFRIYFERATRQKGVTGENLLRLLELRLDNVVYRLGFAKSRTQARQIVRHGHIEVNGKKVTIPSYQVRAKDIIAVREKSRDLEFFKEIAELGRTRIVPDWLSVNYDTLTGEVLRVPNREDIDIPVQEHLIVELYSK</sequence>
<evidence type="ECO:0000259" key="12">
    <source>
        <dbReference type="SMART" id="SM00363"/>
    </source>
</evidence>
<dbReference type="PANTHER" id="PTHR11831:SF4">
    <property type="entry name" value="SMALL RIBOSOMAL SUBUNIT PROTEIN US4M"/>
    <property type="match status" value="1"/>
</dbReference>
<feature type="domain" description="Small ribosomal subunit protein uS4 N-terminal" evidence="13">
    <location>
        <begin position="3"/>
        <end position="97"/>
    </location>
</feature>
<keyword evidence="6 10" id="KW-0689">Ribosomal protein</keyword>
<dbReference type="SMART" id="SM00363">
    <property type="entry name" value="S4"/>
    <property type="match status" value="1"/>
</dbReference>
<dbReference type="InterPro" id="IPR002942">
    <property type="entry name" value="S4_RNA-bd"/>
</dbReference>
<dbReference type="GO" id="GO:0003735">
    <property type="term" value="F:structural constituent of ribosome"/>
    <property type="evidence" value="ECO:0007669"/>
    <property type="project" value="InterPro"/>
</dbReference>
<dbReference type="AlphaFoldDB" id="A0A162M431"/>
<organism evidence="14 15">
    <name type="scientific">Thermovenabulum gondwanense</name>
    <dbReference type="NCBI Taxonomy" id="520767"/>
    <lineage>
        <taxon>Bacteria</taxon>
        <taxon>Bacillati</taxon>
        <taxon>Bacillota</taxon>
        <taxon>Clostridia</taxon>
        <taxon>Thermosediminibacterales</taxon>
        <taxon>Thermosediminibacteraceae</taxon>
        <taxon>Thermovenabulum</taxon>
    </lineage>
</organism>
<gene>
    <name evidence="10 14" type="primary">rpsD</name>
    <name evidence="14" type="ORF">ATZ99_22420</name>
</gene>
<comment type="subunit">
    <text evidence="8 10">Part of the 30S ribosomal subunit. Contacts protein S5. The interaction surface between S4 and S5 is involved in control of translational fidelity.</text>
</comment>
<evidence type="ECO:0000256" key="7">
    <source>
        <dbReference type="ARBA" id="ARBA00023274"/>
    </source>
</evidence>
<dbReference type="CDD" id="cd00165">
    <property type="entry name" value="S4"/>
    <property type="match status" value="1"/>
</dbReference>
<dbReference type="SUPFAM" id="SSF55174">
    <property type="entry name" value="Alpha-L RNA-binding motif"/>
    <property type="match status" value="1"/>
</dbReference>
<evidence type="ECO:0000256" key="10">
    <source>
        <dbReference type="HAMAP-Rule" id="MF_01306"/>
    </source>
</evidence>
<dbReference type="SMART" id="SM01390">
    <property type="entry name" value="Ribosomal_S4"/>
    <property type="match status" value="1"/>
</dbReference>
<evidence type="ECO:0000313" key="14">
    <source>
        <dbReference type="EMBL" id="KYO63905.1"/>
    </source>
</evidence>
<evidence type="ECO:0000256" key="3">
    <source>
        <dbReference type="ARBA" id="ARBA00007465"/>
    </source>
</evidence>
<evidence type="ECO:0000256" key="6">
    <source>
        <dbReference type="ARBA" id="ARBA00022980"/>
    </source>
</evidence>
<comment type="caution">
    <text evidence="14">The sequence shown here is derived from an EMBL/GenBank/DDBJ whole genome shotgun (WGS) entry which is preliminary data.</text>
</comment>
<dbReference type="Proteomes" id="UP000075737">
    <property type="component" value="Unassembled WGS sequence"/>
</dbReference>
<dbReference type="STRING" id="520767.ATZ99_22420"/>
<comment type="function">
    <text evidence="1 10">With S5 and S12 plays an important role in translational accuracy.</text>
</comment>
<keyword evidence="7 10" id="KW-0687">Ribonucleoprotein</keyword>
<feature type="domain" description="RNA-binding S4" evidence="12">
    <location>
        <begin position="98"/>
        <end position="160"/>
    </location>
</feature>
<dbReference type="Pfam" id="PF01479">
    <property type="entry name" value="S4"/>
    <property type="match status" value="1"/>
</dbReference>
<evidence type="ECO:0000256" key="11">
    <source>
        <dbReference type="RuleBase" id="RU003699"/>
    </source>
</evidence>
<dbReference type="GO" id="GO:0042274">
    <property type="term" value="P:ribosomal small subunit biogenesis"/>
    <property type="evidence" value="ECO:0007669"/>
    <property type="project" value="TreeGrafter"/>
</dbReference>
<dbReference type="PANTHER" id="PTHR11831">
    <property type="entry name" value="30S 40S RIBOSOMAL PROTEIN"/>
    <property type="match status" value="1"/>
</dbReference>
<dbReference type="FunFam" id="3.10.290.10:FF:000001">
    <property type="entry name" value="30S ribosomal protein S4"/>
    <property type="match status" value="1"/>
</dbReference>
<evidence type="ECO:0000256" key="5">
    <source>
        <dbReference type="ARBA" id="ARBA00022884"/>
    </source>
</evidence>
<evidence type="ECO:0000259" key="13">
    <source>
        <dbReference type="SMART" id="SM01390"/>
    </source>
</evidence>
<dbReference type="EMBL" id="LOHZ01000046">
    <property type="protein sequence ID" value="KYO63905.1"/>
    <property type="molecule type" value="Genomic_DNA"/>
</dbReference>
<evidence type="ECO:0000256" key="2">
    <source>
        <dbReference type="ARBA" id="ARBA00003866"/>
    </source>
</evidence>
<dbReference type="InterPro" id="IPR036986">
    <property type="entry name" value="S4_RNA-bd_sf"/>
</dbReference>
<dbReference type="PROSITE" id="PS50889">
    <property type="entry name" value="S4"/>
    <property type="match status" value="1"/>
</dbReference>
<dbReference type="InterPro" id="IPR005709">
    <property type="entry name" value="Ribosomal_uS4_bac-type"/>
</dbReference>
<name>A0A162M431_9FIRM</name>
<keyword evidence="5 10" id="KW-0694">RNA-binding</keyword>
<keyword evidence="15" id="KW-1185">Reference proteome</keyword>
<proteinExistence type="inferred from homology"/>
<evidence type="ECO:0000256" key="9">
    <source>
        <dbReference type="ARBA" id="ARBA00035254"/>
    </source>
</evidence>
<dbReference type="RefSeq" id="WP_068749333.1">
    <property type="nucleotide sequence ID" value="NZ_LOHZ01000046.1"/>
</dbReference>
<evidence type="ECO:0000313" key="15">
    <source>
        <dbReference type="Proteomes" id="UP000075737"/>
    </source>
</evidence>
<accession>A0A162M431</accession>
<dbReference type="GO" id="GO:0015935">
    <property type="term" value="C:small ribosomal subunit"/>
    <property type="evidence" value="ECO:0007669"/>
    <property type="project" value="InterPro"/>
</dbReference>